<reference evidence="1 2" key="1">
    <citation type="submission" date="2024-01" db="EMBL/GenBank/DDBJ databases">
        <title>Hyphobacterium bacterium isolated from marine sediment.</title>
        <authorList>
            <person name="Zhao S."/>
        </authorList>
    </citation>
    <scope>NUCLEOTIDE SEQUENCE [LARGE SCALE GENOMIC DNA]</scope>
    <source>
        <strain evidence="2">HN65</strain>
    </source>
</reference>
<dbReference type="EMBL" id="JAZDRP010000002">
    <property type="protein sequence ID" value="MEE2525545.1"/>
    <property type="molecule type" value="Genomic_DNA"/>
</dbReference>
<organism evidence="1 2">
    <name type="scientific">Hyphobacterium lacteum</name>
    <dbReference type="NCBI Taxonomy" id="3116575"/>
    <lineage>
        <taxon>Bacteria</taxon>
        <taxon>Pseudomonadati</taxon>
        <taxon>Pseudomonadota</taxon>
        <taxon>Alphaproteobacteria</taxon>
        <taxon>Maricaulales</taxon>
        <taxon>Maricaulaceae</taxon>
        <taxon>Hyphobacterium</taxon>
    </lineage>
</organism>
<name>A0ABU7LNQ0_9PROT</name>
<comment type="caution">
    <text evidence="1">The sequence shown here is derived from an EMBL/GenBank/DDBJ whole genome shotgun (WGS) entry which is preliminary data.</text>
</comment>
<proteinExistence type="predicted"/>
<dbReference type="RefSeq" id="WP_330198207.1">
    <property type="nucleotide sequence ID" value="NZ_JAZDRP010000002.1"/>
</dbReference>
<gene>
    <name evidence="1" type="ORF">V0U79_04145</name>
</gene>
<evidence type="ECO:0000313" key="1">
    <source>
        <dbReference type="EMBL" id="MEE2525545.1"/>
    </source>
</evidence>
<evidence type="ECO:0008006" key="3">
    <source>
        <dbReference type="Google" id="ProtNLM"/>
    </source>
</evidence>
<protein>
    <recommendedName>
        <fullName evidence="3">DUF4198 domain-containing protein</fullName>
    </recommendedName>
</protein>
<evidence type="ECO:0000313" key="2">
    <source>
        <dbReference type="Proteomes" id="UP001354971"/>
    </source>
</evidence>
<dbReference type="Proteomes" id="UP001354971">
    <property type="component" value="Unassembled WGS sequence"/>
</dbReference>
<keyword evidence="2" id="KW-1185">Reference proteome</keyword>
<sequence>MIDLTSRNHPVLTGVFGAMAMLLLSSSAAAHKTFLSAEYAVWAEGSAPEFALTSALEFPDLETGLAQDRIAFLSAAIGGRQVSDIGFTETETALNIRLETDATGLGVLAVSTYPRSGEIPPASVELYFDEINADEPVRAAFRVLEGEPALMRSYAKHTKIIFCVATCEDIALAAATPVGLPLEFVMLSAADRQFALAHDGERLAGHQVTIHTGDGEAFVALTDSEGVFEVVGEASGDILMSAVWIDLPDTADGNYHSEQATMTVRLD</sequence>
<accession>A0ABU7LNQ0</accession>